<evidence type="ECO:0000313" key="2">
    <source>
        <dbReference type="Proteomes" id="UP001055879"/>
    </source>
</evidence>
<dbReference type="Proteomes" id="UP001055879">
    <property type="component" value="Linkage Group LG12"/>
</dbReference>
<comment type="caution">
    <text evidence="1">The sequence shown here is derived from an EMBL/GenBank/DDBJ whole genome shotgun (WGS) entry which is preliminary data.</text>
</comment>
<proteinExistence type="predicted"/>
<reference evidence="2" key="1">
    <citation type="journal article" date="2022" name="Mol. Ecol. Resour.">
        <title>The genomes of chicory, endive, great burdock and yacon provide insights into Asteraceae palaeo-polyploidization history and plant inulin production.</title>
        <authorList>
            <person name="Fan W."/>
            <person name="Wang S."/>
            <person name="Wang H."/>
            <person name="Wang A."/>
            <person name="Jiang F."/>
            <person name="Liu H."/>
            <person name="Zhao H."/>
            <person name="Xu D."/>
            <person name="Zhang Y."/>
        </authorList>
    </citation>
    <scope>NUCLEOTIDE SEQUENCE [LARGE SCALE GENOMIC DNA]</scope>
    <source>
        <strain evidence="2">cv. Niubang</strain>
    </source>
</reference>
<dbReference type="EMBL" id="CM042058">
    <property type="protein sequence ID" value="KAI3685188.1"/>
    <property type="molecule type" value="Genomic_DNA"/>
</dbReference>
<reference evidence="1 2" key="2">
    <citation type="journal article" date="2022" name="Mol. Ecol. Resour.">
        <title>The genomes of chicory, endive, great burdock and yacon provide insights into Asteraceae paleo-polyploidization history and plant inulin production.</title>
        <authorList>
            <person name="Fan W."/>
            <person name="Wang S."/>
            <person name="Wang H."/>
            <person name="Wang A."/>
            <person name="Jiang F."/>
            <person name="Liu H."/>
            <person name="Zhao H."/>
            <person name="Xu D."/>
            <person name="Zhang Y."/>
        </authorList>
    </citation>
    <scope>NUCLEOTIDE SEQUENCE [LARGE SCALE GENOMIC DNA]</scope>
    <source>
        <strain evidence="2">cv. Niubang</strain>
    </source>
</reference>
<sequence length="186" mass="20215">MNVSFDENSTQTSEHNCSELVLKHKASIQPRIEPASKPSTSSNSNSISSELDLFFIDAFDEICADFDKGIITSTPSSEVPTLVEDIFGPSEEVIETSTPSGTTTSIVSDATNSESVSKDIPPGNEVLSTSATIPEASVSETPIQDVPRTSEDLHAVYNEYNETNTQQTIESLPSTHRWTKDHPYTT</sequence>
<evidence type="ECO:0000313" key="1">
    <source>
        <dbReference type="EMBL" id="KAI3685188.1"/>
    </source>
</evidence>
<accession>A0ACB8YJ69</accession>
<keyword evidence="2" id="KW-1185">Reference proteome</keyword>
<protein>
    <submittedName>
        <fullName evidence="1">Uncharacterized protein</fullName>
    </submittedName>
</protein>
<name>A0ACB8YJ69_ARCLA</name>
<gene>
    <name evidence="1" type="ORF">L6452_34425</name>
</gene>
<organism evidence="1 2">
    <name type="scientific">Arctium lappa</name>
    <name type="common">Greater burdock</name>
    <name type="synonym">Lappa major</name>
    <dbReference type="NCBI Taxonomy" id="4217"/>
    <lineage>
        <taxon>Eukaryota</taxon>
        <taxon>Viridiplantae</taxon>
        <taxon>Streptophyta</taxon>
        <taxon>Embryophyta</taxon>
        <taxon>Tracheophyta</taxon>
        <taxon>Spermatophyta</taxon>
        <taxon>Magnoliopsida</taxon>
        <taxon>eudicotyledons</taxon>
        <taxon>Gunneridae</taxon>
        <taxon>Pentapetalae</taxon>
        <taxon>asterids</taxon>
        <taxon>campanulids</taxon>
        <taxon>Asterales</taxon>
        <taxon>Asteraceae</taxon>
        <taxon>Carduoideae</taxon>
        <taxon>Cardueae</taxon>
        <taxon>Arctiinae</taxon>
        <taxon>Arctium</taxon>
    </lineage>
</organism>